<organism evidence="13 14">
    <name type="scientific">Azomonas agilis</name>
    <dbReference type="NCBI Taxonomy" id="116849"/>
    <lineage>
        <taxon>Bacteria</taxon>
        <taxon>Pseudomonadati</taxon>
        <taxon>Pseudomonadota</taxon>
        <taxon>Gammaproteobacteria</taxon>
        <taxon>Pseudomonadales</taxon>
        <taxon>Pseudomonadaceae</taxon>
        <taxon>Azomonas</taxon>
    </lineage>
</organism>
<comment type="subcellular location">
    <subcellularLocation>
        <location evidence="1 10">Cell inner membrane</location>
    </subcellularLocation>
</comment>
<keyword evidence="5 10" id="KW-0997">Cell inner membrane</keyword>
<name>A0A562IKQ0_9GAMM</name>
<evidence type="ECO:0000256" key="3">
    <source>
        <dbReference type="ARBA" id="ARBA00022448"/>
    </source>
</evidence>
<sequence>MVKLHPAPQKGIALLMVLLALALVSAGLPWLVQQGRYELDAARLLQQQVQARMMEQAARSFVVQAFTDPLWRQNPLFWQAVRGFPLSYPFAEGSARVRIRDLRTCFNLNALLGEDQERAHRQLVHLLSRRLGALSAEQYAQQVKDWLDADDQPQLLGAESDHYARQAEPYRVANRAMRDRTELNLIPDPQAQRYLSYPELCVVPDHSGWRLNANALTLEHLPLLEALYEGQVSRTVLTQLITARPITGYPDAEALRQALGAMDDSSFARLAEGLVLNTDHILLGLEISLQEQPFRSLHQVEARGVSRWHARIPAQSVRFRGRQPAPLWQADRGIFSLGF</sequence>
<dbReference type="InterPro" id="IPR049031">
    <property type="entry name" value="T2SSK_SAM-like_1st"/>
</dbReference>
<keyword evidence="8" id="KW-1133">Transmembrane helix</keyword>
<evidence type="ECO:0000256" key="9">
    <source>
        <dbReference type="ARBA" id="ARBA00023136"/>
    </source>
</evidence>
<dbReference type="Gene3D" id="3.30.1300.30">
    <property type="entry name" value="GSPII I/J protein-like"/>
    <property type="match status" value="1"/>
</dbReference>
<comment type="similarity">
    <text evidence="2 10">Belongs to the GSP K family.</text>
</comment>
<dbReference type="NCBIfam" id="NF037980">
    <property type="entry name" value="T2SS_GspK"/>
    <property type="match status" value="1"/>
</dbReference>
<reference evidence="13 14" key="1">
    <citation type="submission" date="2019-07" db="EMBL/GenBank/DDBJ databases">
        <title>Genomic Encyclopedia of Type Strains, Phase I: the one thousand microbial genomes (KMG-I) project.</title>
        <authorList>
            <person name="Kyrpides N."/>
        </authorList>
    </citation>
    <scope>NUCLEOTIDE SEQUENCE [LARGE SCALE GENOMIC DNA]</scope>
    <source>
        <strain evidence="13 14">DSM 375</strain>
    </source>
</reference>
<dbReference type="Proteomes" id="UP000319627">
    <property type="component" value="Unassembled WGS sequence"/>
</dbReference>
<dbReference type="Pfam" id="PF21687">
    <property type="entry name" value="T2SSK_1st"/>
    <property type="match status" value="1"/>
</dbReference>
<evidence type="ECO:0000256" key="5">
    <source>
        <dbReference type="ARBA" id="ARBA00022519"/>
    </source>
</evidence>
<evidence type="ECO:0000256" key="1">
    <source>
        <dbReference type="ARBA" id="ARBA00004533"/>
    </source>
</evidence>
<comment type="caution">
    <text evidence="13">The sequence shown here is derived from an EMBL/GenBank/DDBJ whole genome shotgun (WGS) entry which is preliminary data.</text>
</comment>
<keyword evidence="4 10" id="KW-1003">Cell membrane</keyword>
<keyword evidence="3 10" id="KW-0813">Transport</keyword>
<dbReference type="PANTHER" id="PTHR38831">
    <property type="entry name" value="TYPE II SECRETION SYSTEM PROTEIN K"/>
    <property type="match status" value="1"/>
</dbReference>
<protein>
    <recommendedName>
        <fullName evidence="10">Type II secretion system protein K</fullName>
    </recommendedName>
</protein>
<evidence type="ECO:0000256" key="4">
    <source>
        <dbReference type="ARBA" id="ARBA00022475"/>
    </source>
</evidence>
<evidence type="ECO:0000313" key="13">
    <source>
        <dbReference type="EMBL" id="TWH71452.1"/>
    </source>
</evidence>
<gene>
    <name evidence="13" type="ORF">LX59_01739</name>
</gene>
<accession>A0A562IKQ0</accession>
<dbReference type="GO" id="GO:0005886">
    <property type="term" value="C:plasma membrane"/>
    <property type="evidence" value="ECO:0007669"/>
    <property type="project" value="UniProtKB-SubCell"/>
</dbReference>
<feature type="domain" description="T2SS protein K second SAM-like" evidence="11">
    <location>
        <begin position="211"/>
        <end position="275"/>
    </location>
</feature>
<dbReference type="SUPFAM" id="SSF158544">
    <property type="entry name" value="GspK insert domain-like"/>
    <property type="match status" value="2"/>
</dbReference>
<dbReference type="Gene3D" id="1.10.40.60">
    <property type="entry name" value="EpsJ-like"/>
    <property type="match status" value="2"/>
</dbReference>
<keyword evidence="6" id="KW-0812">Transmembrane</keyword>
<dbReference type="GO" id="GO:0009306">
    <property type="term" value="P:protein secretion"/>
    <property type="evidence" value="ECO:0007669"/>
    <property type="project" value="InterPro"/>
</dbReference>
<proteinExistence type="inferred from homology"/>
<evidence type="ECO:0000313" key="14">
    <source>
        <dbReference type="Proteomes" id="UP000319627"/>
    </source>
</evidence>
<dbReference type="InterPro" id="IPR005628">
    <property type="entry name" value="GspK"/>
</dbReference>
<evidence type="ECO:0000256" key="7">
    <source>
        <dbReference type="ARBA" id="ARBA00022927"/>
    </source>
</evidence>
<keyword evidence="7" id="KW-0653">Protein transport</keyword>
<dbReference type="PIRSF" id="PIRSF002786">
    <property type="entry name" value="XcpX"/>
    <property type="match status" value="1"/>
</dbReference>
<dbReference type="Pfam" id="PF03934">
    <property type="entry name" value="T2SSK"/>
    <property type="match status" value="1"/>
</dbReference>
<dbReference type="InterPro" id="IPR049179">
    <property type="entry name" value="T2SSK_SAM-like_2nd"/>
</dbReference>
<keyword evidence="14" id="KW-1185">Reference proteome</keyword>
<evidence type="ECO:0000259" key="12">
    <source>
        <dbReference type="Pfam" id="PF21687"/>
    </source>
</evidence>
<dbReference type="PANTHER" id="PTHR38831:SF1">
    <property type="entry name" value="TYPE II SECRETION SYSTEM PROTEIN K-RELATED"/>
    <property type="match status" value="1"/>
</dbReference>
<dbReference type="InterPro" id="IPR038072">
    <property type="entry name" value="GspK_central_sf"/>
</dbReference>
<evidence type="ECO:0000256" key="8">
    <source>
        <dbReference type="ARBA" id="ARBA00022989"/>
    </source>
</evidence>
<dbReference type="AlphaFoldDB" id="A0A562IKQ0"/>
<evidence type="ECO:0000256" key="10">
    <source>
        <dbReference type="PIRNR" id="PIRNR002786"/>
    </source>
</evidence>
<dbReference type="RefSeq" id="WP_281284840.1">
    <property type="nucleotide sequence ID" value="NZ_VLKG01000005.1"/>
</dbReference>
<evidence type="ECO:0000256" key="2">
    <source>
        <dbReference type="ARBA" id="ARBA00007246"/>
    </source>
</evidence>
<feature type="domain" description="T2SS protein K first SAM-like" evidence="12">
    <location>
        <begin position="104"/>
        <end position="205"/>
    </location>
</feature>
<evidence type="ECO:0000259" key="11">
    <source>
        <dbReference type="Pfam" id="PF03934"/>
    </source>
</evidence>
<evidence type="ECO:0000256" key="6">
    <source>
        <dbReference type="ARBA" id="ARBA00022692"/>
    </source>
</evidence>
<dbReference type="EMBL" id="VLKG01000005">
    <property type="protein sequence ID" value="TWH71452.1"/>
    <property type="molecule type" value="Genomic_DNA"/>
</dbReference>
<keyword evidence="9 10" id="KW-0472">Membrane</keyword>